<dbReference type="EMBL" id="LR999456">
    <property type="protein sequence ID" value="CAE6099656.1"/>
    <property type="molecule type" value="Genomic_DNA"/>
</dbReference>
<name>A0A8S2AP18_ARAAE</name>
<reference evidence="1" key="1">
    <citation type="submission" date="2021-01" db="EMBL/GenBank/DDBJ databases">
        <authorList>
            <person name="Bezrukov I."/>
        </authorList>
    </citation>
    <scope>NUCLEOTIDE SEQUENCE</scope>
</reference>
<organism evidence="1 2">
    <name type="scientific">Arabidopsis arenosa</name>
    <name type="common">Sand rock-cress</name>
    <name type="synonym">Cardaminopsis arenosa</name>
    <dbReference type="NCBI Taxonomy" id="38785"/>
    <lineage>
        <taxon>Eukaryota</taxon>
        <taxon>Viridiplantae</taxon>
        <taxon>Streptophyta</taxon>
        <taxon>Embryophyta</taxon>
        <taxon>Tracheophyta</taxon>
        <taxon>Spermatophyta</taxon>
        <taxon>Magnoliopsida</taxon>
        <taxon>eudicotyledons</taxon>
        <taxon>Gunneridae</taxon>
        <taxon>Pentapetalae</taxon>
        <taxon>rosids</taxon>
        <taxon>malvids</taxon>
        <taxon>Brassicales</taxon>
        <taxon>Brassicaceae</taxon>
        <taxon>Camelineae</taxon>
        <taxon>Arabidopsis</taxon>
    </lineage>
</organism>
<gene>
    <name evidence="1" type="ORF">AARE701A_LOCUS15170</name>
</gene>
<keyword evidence="2" id="KW-1185">Reference proteome</keyword>
<dbReference type="PANTHER" id="PTHR33527:SF28">
    <property type="entry name" value="GB|AAD43168.1"/>
    <property type="match status" value="1"/>
</dbReference>
<evidence type="ECO:0000313" key="1">
    <source>
        <dbReference type="EMBL" id="CAE6099656.1"/>
    </source>
</evidence>
<accession>A0A8S2AP18</accession>
<dbReference type="AlphaFoldDB" id="A0A8S2AP18"/>
<dbReference type="Proteomes" id="UP000682877">
    <property type="component" value="Chromosome 6"/>
</dbReference>
<protein>
    <submittedName>
        <fullName evidence="1">Uncharacterized protein</fullName>
    </submittedName>
</protein>
<sequence>MASSASSSSSSSSSSAVSVTRDEFNAFHKCDRDLFSRFVGRLRRDISQSLQVMSFLLYLEKSGLVSNLIVNFNSLPEFFINAVADEVVMCLSCLSYENFSMFVANFGQKTIPLITRMTGEYLTLAVIHQNRESILFWMKKHLNSICHPAFEDICVKAEEKKVMEDMKQLGFSKVVHKAESSSQFLSGQQVTARTSKVGAFSEDEQAREDDRTVFLTFSRGYPISEAEVHSYFTRRFGEIIEAIIMPGGEGNEQALYAKMVLRSAAMIPEIVSDGITRNKYTINGKHVWARKYIPRSSINNLSPSYGVSL</sequence>
<dbReference type="PANTHER" id="PTHR33527">
    <property type="entry name" value="OS07G0274300 PROTEIN"/>
    <property type="match status" value="1"/>
</dbReference>
<evidence type="ECO:0000313" key="2">
    <source>
        <dbReference type="Proteomes" id="UP000682877"/>
    </source>
</evidence>
<proteinExistence type="predicted"/>